<feature type="region of interest" description="Disordered" evidence="10">
    <location>
        <begin position="1210"/>
        <end position="1232"/>
    </location>
</feature>
<evidence type="ECO:0000256" key="10">
    <source>
        <dbReference type="SAM" id="MobiDB-lite"/>
    </source>
</evidence>
<feature type="domain" description="Response regulatory" evidence="12">
    <location>
        <begin position="2126"/>
        <end position="2242"/>
    </location>
</feature>
<feature type="modified residue" description="Phosphohistidine" evidence="7">
    <location>
        <position position="776"/>
    </location>
</feature>
<feature type="modified residue" description="Phosphohistidine" evidence="7">
    <location>
        <position position="961"/>
    </location>
</feature>
<dbReference type="Pfam" id="PF01627">
    <property type="entry name" value="Hpt"/>
    <property type="match status" value="4"/>
</dbReference>
<evidence type="ECO:0000259" key="13">
    <source>
        <dbReference type="PROSITE" id="PS50851"/>
    </source>
</evidence>
<feature type="domain" description="CheW-like" evidence="13">
    <location>
        <begin position="1957"/>
        <end position="2098"/>
    </location>
</feature>
<dbReference type="InterPro" id="IPR011006">
    <property type="entry name" value="CheY-like_superfamily"/>
</dbReference>
<dbReference type="Gene3D" id="3.40.50.2300">
    <property type="match status" value="1"/>
</dbReference>
<feature type="domain" description="HPt" evidence="14">
    <location>
        <begin position="917"/>
        <end position="1021"/>
    </location>
</feature>
<evidence type="ECO:0000256" key="9">
    <source>
        <dbReference type="SAM" id="Coils"/>
    </source>
</evidence>
<dbReference type="Pfam" id="PF02518">
    <property type="entry name" value="HATPase_c"/>
    <property type="match status" value="1"/>
</dbReference>
<dbReference type="InterPro" id="IPR036061">
    <property type="entry name" value="CheW-like_dom_sf"/>
</dbReference>
<evidence type="ECO:0000256" key="2">
    <source>
        <dbReference type="ARBA" id="ARBA00012438"/>
    </source>
</evidence>
<dbReference type="Pfam" id="PF01584">
    <property type="entry name" value="CheW"/>
    <property type="match status" value="1"/>
</dbReference>
<name>A0ABV7WRM9_9GAMM</name>
<feature type="region of interest" description="Disordered" evidence="10">
    <location>
        <begin position="1612"/>
        <end position="1631"/>
    </location>
</feature>
<dbReference type="SUPFAM" id="SSF55874">
    <property type="entry name" value="ATPase domain of HSP90 chaperone/DNA topoisomerase II/histidine kinase"/>
    <property type="match status" value="1"/>
</dbReference>
<feature type="coiled-coil region" evidence="9">
    <location>
        <begin position="1441"/>
        <end position="1472"/>
    </location>
</feature>
<evidence type="ECO:0000259" key="14">
    <source>
        <dbReference type="PROSITE" id="PS50894"/>
    </source>
</evidence>
<evidence type="ECO:0000256" key="6">
    <source>
        <dbReference type="ARBA" id="ARBA00023012"/>
    </source>
</evidence>
<evidence type="ECO:0000256" key="5">
    <source>
        <dbReference type="ARBA" id="ARBA00022777"/>
    </source>
</evidence>
<feature type="domain" description="Histidine kinase" evidence="11">
    <location>
        <begin position="1752"/>
        <end position="1955"/>
    </location>
</feature>
<keyword evidence="16" id="KW-1185">Reference proteome</keyword>
<evidence type="ECO:0000256" key="4">
    <source>
        <dbReference type="ARBA" id="ARBA00022679"/>
    </source>
</evidence>
<feature type="modified residue" description="Phosphohistidine" evidence="7">
    <location>
        <position position="1480"/>
    </location>
</feature>
<dbReference type="CDD" id="cd17546">
    <property type="entry name" value="REC_hyHK_CKI1_RcsC-like"/>
    <property type="match status" value="1"/>
</dbReference>
<dbReference type="SMART" id="SM01231">
    <property type="entry name" value="H-kinase_dim"/>
    <property type="match status" value="1"/>
</dbReference>
<dbReference type="Pfam" id="PF02895">
    <property type="entry name" value="H-kinase_dim"/>
    <property type="match status" value="1"/>
</dbReference>
<dbReference type="SMART" id="SM00448">
    <property type="entry name" value="REC"/>
    <property type="match status" value="1"/>
</dbReference>
<dbReference type="Gene3D" id="2.30.30.40">
    <property type="entry name" value="SH3 Domains"/>
    <property type="match status" value="1"/>
</dbReference>
<dbReference type="InterPro" id="IPR036641">
    <property type="entry name" value="HPT_dom_sf"/>
</dbReference>
<dbReference type="InterPro" id="IPR004105">
    <property type="entry name" value="CheA-like_dim"/>
</dbReference>
<evidence type="ECO:0000259" key="12">
    <source>
        <dbReference type="PROSITE" id="PS50110"/>
    </source>
</evidence>
<dbReference type="PANTHER" id="PTHR43395:SF8">
    <property type="entry name" value="HISTIDINE KINASE"/>
    <property type="match status" value="1"/>
</dbReference>
<accession>A0ABV7WRM9</accession>
<evidence type="ECO:0000256" key="3">
    <source>
        <dbReference type="ARBA" id="ARBA00022553"/>
    </source>
</evidence>
<keyword evidence="9" id="KW-0175">Coiled coil</keyword>
<dbReference type="EMBL" id="JBHRYN010000008">
    <property type="protein sequence ID" value="MFC3701135.1"/>
    <property type="molecule type" value="Genomic_DNA"/>
</dbReference>
<dbReference type="PROSITE" id="PS50110">
    <property type="entry name" value="RESPONSE_REGULATORY"/>
    <property type="match status" value="1"/>
</dbReference>
<dbReference type="SUPFAM" id="SSF50341">
    <property type="entry name" value="CheW-like"/>
    <property type="match status" value="1"/>
</dbReference>
<dbReference type="Gene3D" id="3.30.565.10">
    <property type="entry name" value="Histidine kinase-like ATPase, C-terminal domain"/>
    <property type="match status" value="1"/>
</dbReference>
<dbReference type="PROSITE" id="PS50851">
    <property type="entry name" value="CHEW"/>
    <property type="match status" value="1"/>
</dbReference>
<dbReference type="PROSITE" id="PS50109">
    <property type="entry name" value="HIS_KIN"/>
    <property type="match status" value="1"/>
</dbReference>
<dbReference type="InterPro" id="IPR001789">
    <property type="entry name" value="Sig_transdc_resp-reg_receiver"/>
</dbReference>
<comment type="caution">
    <text evidence="15">The sequence shown here is derived from an EMBL/GenBank/DDBJ whole genome shotgun (WGS) entry which is preliminary data.</text>
</comment>
<dbReference type="EC" id="2.7.13.3" evidence="2"/>
<evidence type="ECO:0000256" key="1">
    <source>
        <dbReference type="ARBA" id="ARBA00000085"/>
    </source>
</evidence>
<dbReference type="Pfam" id="PF26379">
    <property type="entry name" value="FimL_2nd"/>
    <property type="match status" value="1"/>
</dbReference>
<dbReference type="Gene3D" id="1.20.120.160">
    <property type="entry name" value="HPT domain"/>
    <property type="match status" value="6"/>
</dbReference>
<feature type="modified residue" description="4-aspartylphosphate" evidence="8">
    <location>
        <position position="2175"/>
    </location>
</feature>
<dbReference type="SMART" id="SM00260">
    <property type="entry name" value="CheW"/>
    <property type="match status" value="1"/>
</dbReference>
<dbReference type="PRINTS" id="PR00344">
    <property type="entry name" value="BCTRLSENSOR"/>
</dbReference>
<dbReference type="InterPro" id="IPR002545">
    <property type="entry name" value="CheW-lke_dom"/>
</dbReference>
<dbReference type="InterPro" id="IPR008207">
    <property type="entry name" value="Sig_transdc_His_kin_Hpt_dom"/>
</dbReference>
<dbReference type="InterPro" id="IPR004358">
    <property type="entry name" value="Sig_transdc_His_kin-like_C"/>
</dbReference>
<gene>
    <name evidence="15" type="ORF">ACFOND_05715</name>
</gene>
<comment type="catalytic activity">
    <reaction evidence="1">
        <text>ATP + protein L-histidine = ADP + protein N-phospho-L-histidine.</text>
        <dbReference type="EC" id="2.7.13.3"/>
    </reaction>
</comment>
<feature type="region of interest" description="Disordered" evidence="10">
    <location>
        <begin position="1584"/>
        <end position="1604"/>
    </location>
</feature>
<keyword evidence="6" id="KW-0902">Two-component regulatory system</keyword>
<feature type="compositionally biased region" description="Polar residues" evidence="10">
    <location>
        <begin position="1210"/>
        <end position="1223"/>
    </location>
</feature>
<dbReference type="InterPro" id="IPR051315">
    <property type="entry name" value="Bact_Chemotaxis_CheA"/>
</dbReference>
<dbReference type="InterPro" id="IPR036890">
    <property type="entry name" value="HATPase_C_sf"/>
</dbReference>
<feature type="region of interest" description="Disordered" evidence="10">
    <location>
        <begin position="1404"/>
        <end position="1423"/>
    </location>
</feature>
<protein>
    <recommendedName>
        <fullName evidence="2">histidine kinase</fullName>
        <ecNumber evidence="2">2.7.13.3</ecNumber>
    </recommendedName>
</protein>
<reference evidence="16" key="1">
    <citation type="journal article" date="2019" name="Int. J. Syst. Evol. Microbiol.">
        <title>The Global Catalogue of Microorganisms (GCM) 10K type strain sequencing project: providing services to taxonomists for standard genome sequencing and annotation.</title>
        <authorList>
            <consortium name="The Broad Institute Genomics Platform"/>
            <consortium name="The Broad Institute Genome Sequencing Center for Infectious Disease"/>
            <person name="Wu L."/>
            <person name="Ma J."/>
        </authorList>
    </citation>
    <scope>NUCLEOTIDE SEQUENCE [LARGE SCALE GENOMIC DNA]</scope>
    <source>
        <strain evidence="16">CECT 8288</strain>
    </source>
</reference>
<dbReference type="Proteomes" id="UP001595710">
    <property type="component" value="Unassembled WGS sequence"/>
</dbReference>
<evidence type="ECO:0000313" key="16">
    <source>
        <dbReference type="Proteomes" id="UP001595710"/>
    </source>
</evidence>
<dbReference type="InterPro" id="IPR005467">
    <property type="entry name" value="His_kinase_dom"/>
</dbReference>
<dbReference type="SMART" id="SM00387">
    <property type="entry name" value="HATPase_c"/>
    <property type="match status" value="1"/>
</dbReference>
<sequence length="2245" mass="249264">MTDRRDFVALDWVKGEIDETLKQARYALEAFVDTPEDTNRLEFSLSYIHQVYGTLQMVEFFGAALLAEEMEQLNRSIVEGLVPASGENLAVLMQAIIQLPNYLDQLKKGQHDLPIIILPLLNDLRAARGASLLSETALFTPELSAAKRMVGEPDYSAFTQQQTMALLKKLRQMFQLALLGWLKNQDVDNSVGFLTKAIARIAKLTERTKIGSLWRIADAFIAGIKVGQINRSPATAKLLRDLDSELKALIADPVKVVQTYPSETLIKNLLFYIAKLEDTGVDRIAQIQRQYNLTHSLPTDQEVESQRAKLAGPDKEAISNVVTALLEELARLKDALDLMVRTKVSDPSRLKELVSPMQQLCDTMAVVGLGNPRRVLGEQITEINDTISKASEVSDLQLMDIAGALVYVEATLKGIATDESSFDSQASATQSDINNAHDALLREARNGLEQIKDAVVEFIGNHFDHARLEDATNQLTTIRGGLSMVPLHEAADILKCVQNYVEQKLIGDRYQPQWDELDALADALVGVEYYLERIFRDGSGTNVELLERAAESVRKLGYNIQFDVESNEPEVISEQDKTSNNQEAFVVDDSDTIEAPNVEDESFLQSEEDLEADLSLEFESDEEQESIDSIELNIDQNDTVIELDAKDVAATDDWDELPVADVLESDFDETLSIDQALFEAEAPQPIKADLNEVVDVESDTDHLEVSEESTENAEIIQPEVTELSEDDDDDLIDDEILEIFIEEAEEVLEAINEFFPQFKQDTSDKSALTEFRRAFHTLKGSGRMVNANLIGETAWSIESMLNRLIDGSIDISDDLLRVVEEVTAEVPNLIAQFEKKKPVDATRANALAAIADSISKGEPADWSTVSNDSEIDEIEITDSAVETLDQVDDTLEIDIETELEAEETDTSNLNFSVEVSEPSTDDNLLKIFQAELNSHIEFVDNYLSDEPIGRKLPDALQRALHTIKGSAHMASVEVIADVVQPLEALVKELQERGQKASQSFVDLLATMSILVKDFATADSTASTTPEAQSFIERVIAYKKEIFVEAEPSNTEELSLMTIFLSESMDIVMDAEHLLEAWSSQGNAEESMSVLIRELDTLAQAAYAVDLMPVSQLSNELHSLYQAAASNPYMVEEKFFNLAHDGHESLISMMDRIAAGQSIRTDALFSERLKQLYELYAIPFEVKGAQEQESETSESVESTPLDQLVDSTLAPVSTPQESNPTSSPALEVEQPERQSIEGDAELVEIFLEEANDILESIQQSLDNWTNDTANTLEVESLQRDLHTLKGGARMAEITPLGDLAHELEFLYEGLGQGKYQPSDYLISLLQQCHDRLAVMIGDIESSMSCLSAPDLIAAITLYRKDPTADFNALSALAVDSTPAETSKEPTLEDLVSQDLSTHVEHELTVEASNQESEEPANSVERVEGDSPAVALDLPDDLDFDILEIFIDEAGELLTELENAVEEWQIDNENEAHADELKRVLHTLKGGARLAKLKELGDQSHDFESFVIKTQQDKLPLNDAFFKNVMSRQDTLVSYVESLQSMLANHEGVGGGFGPSVIQLVQEMDEDEIAQLEADSESAAQLLQSTEAKDEKPLAPAEPSASDNVVAFKKKEAEPSALSKIEQPQENKRAQPQETVKVNANLLEGLVNLAGETSITRARLEQEVSDFTFSLGDMDSTIDRLRDQVRRLDLETEAQISFRQERAEETNYEDFDPLEMDRYSQIQQLSRSLMEATYDLQDIKSTLTDKTRDAETILLQQSRINTELQEGLMRTRMVPFNRLLPRLRRIVRQVSGELNKQVDFVVGNAEGEVDRTVLERMISPLEHMLRNAVDHGIEMPDARSNIGKPTKGTVQLDLAREGSDIVLKLQDDGKGIDVNRIRQKALEKGLIAEDSDLNDTEIMQFILDAGFSTAEKVTQISGRGVGMDVVNSEVKQLGGSMSIDSELGQGTQFIIRLPFTVSVNRALMVNTMDDLYALPLTSIEGIVRVTPKQLAQYYQPDAPLFEYGGGRYRLEYMASLLHTGLQPNLDNLDNNIPLVLVRGSDERHSMALHVDRLMGSREIVVKNLGPQFSKVPGVSGATILGDGSVVVILDLPALIRSELVVEDQSKATDAIEAIPVLPTSKKKEGPSKVLVCDDSVTVRKVTSRLLQRNGMDVMLAKHGGDAITQMMDEIPDLILLDIEMPHMDGFEVAQRVRHDDRLKHIPIIMITSRTGSKHRDRAISIGVNEYIGKPFQEGPLLETIERLLEES</sequence>
<dbReference type="InterPro" id="IPR003594">
    <property type="entry name" value="HATPase_dom"/>
</dbReference>
<feature type="domain" description="HPt" evidence="14">
    <location>
        <begin position="1433"/>
        <end position="1544"/>
    </location>
</feature>
<dbReference type="SUPFAM" id="SSF52172">
    <property type="entry name" value="CheY-like"/>
    <property type="match status" value="1"/>
</dbReference>
<dbReference type="InterPro" id="IPR058661">
    <property type="entry name" value="FimL_2nd"/>
</dbReference>
<feature type="domain" description="HPt" evidence="14">
    <location>
        <begin position="1234"/>
        <end position="1338"/>
    </location>
</feature>
<dbReference type="SUPFAM" id="SSF47226">
    <property type="entry name" value="Histidine-containing phosphotransfer domain, HPT domain"/>
    <property type="match status" value="7"/>
</dbReference>
<dbReference type="PANTHER" id="PTHR43395">
    <property type="entry name" value="SENSOR HISTIDINE KINASE CHEA"/>
    <property type="match status" value="1"/>
</dbReference>
<dbReference type="CDD" id="cd00088">
    <property type="entry name" value="HPT"/>
    <property type="match status" value="3"/>
</dbReference>
<keyword evidence="3 8" id="KW-0597">Phosphoprotein</keyword>
<keyword evidence="5" id="KW-0418">Kinase</keyword>
<dbReference type="PROSITE" id="PS50894">
    <property type="entry name" value="HPT"/>
    <property type="match status" value="4"/>
</dbReference>
<proteinExistence type="predicted"/>
<evidence type="ECO:0000256" key="7">
    <source>
        <dbReference type="PROSITE-ProRule" id="PRU00110"/>
    </source>
</evidence>
<evidence type="ECO:0000259" key="11">
    <source>
        <dbReference type="PROSITE" id="PS50109"/>
    </source>
</evidence>
<dbReference type="Pfam" id="PF00072">
    <property type="entry name" value="Response_reg"/>
    <property type="match status" value="1"/>
</dbReference>
<dbReference type="RefSeq" id="WP_290282873.1">
    <property type="nucleotide sequence ID" value="NZ_JAUFQI010000001.1"/>
</dbReference>
<feature type="domain" description="HPt" evidence="14">
    <location>
        <begin position="729"/>
        <end position="833"/>
    </location>
</feature>
<feature type="modified residue" description="Phosphohistidine" evidence="7">
    <location>
        <position position="1281"/>
    </location>
</feature>
<evidence type="ECO:0000256" key="8">
    <source>
        <dbReference type="PROSITE-ProRule" id="PRU00169"/>
    </source>
</evidence>
<dbReference type="SMART" id="SM00073">
    <property type="entry name" value="HPT"/>
    <property type="match status" value="4"/>
</dbReference>
<organism evidence="15 16">
    <name type="scientific">Reinekea marina</name>
    <dbReference type="NCBI Taxonomy" id="1310421"/>
    <lineage>
        <taxon>Bacteria</taxon>
        <taxon>Pseudomonadati</taxon>
        <taxon>Pseudomonadota</taxon>
        <taxon>Gammaproteobacteria</taxon>
        <taxon>Oceanospirillales</taxon>
        <taxon>Saccharospirillaceae</taxon>
        <taxon>Reinekea</taxon>
    </lineage>
</organism>
<keyword evidence="4" id="KW-0808">Transferase</keyword>
<evidence type="ECO:0000313" key="15">
    <source>
        <dbReference type="EMBL" id="MFC3701135.1"/>
    </source>
</evidence>